<keyword evidence="2" id="KW-1185">Reference proteome</keyword>
<organism evidence="1 2">
    <name type="scientific">Kosakonia sacchari</name>
    <dbReference type="NCBI Taxonomy" id="1158459"/>
    <lineage>
        <taxon>Bacteria</taxon>
        <taxon>Pseudomonadati</taxon>
        <taxon>Pseudomonadota</taxon>
        <taxon>Gammaproteobacteria</taxon>
        <taxon>Enterobacterales</taxon>
        <taxon>Enterobacteriaceae</taxon>
        <taxon>Kosakonia</taxon>
    </lineage>
</organism>
<name>A0ABZ0MNA8_9ENTR</name>
<dbReference type="RefSeq" id="WP_305736841.1">
    <property type="nucleotide sequence ID" value="NZ_CP137744.1"/>
</dbReference>
<dbReference type="EMBL" id="CP137744">
    <property type="protein sequence ID" value="WOZ76356.1"/>
    <property type="molecule type" value="Genomic_DNA"/>
</dbReference>
<evidence type="ECO:0000313" key="1">
    <source>
        <dbReference type="EMBL" id="WOZ76356.1"/>
    </source>
</evidence>
<gene>
    <name evidence="1" type="ORF">Q8Y70_17420</name>
</gene>
<dbReference type="Proteomes" id="UP001302368">
    <property type="component" value="Chromosome"/>
</dbReference>
<evidence type="ECO:0000313" key="2">
    <source>
        <dbReference type="Proteomes" id="UP001302368"/>
    </source>
</evidence>
<accession>A0ABZ0MNA8</accession>
<proteinExistence type="predicted"/>
<protein>
    <submittedName>
        <fullName evidence="1">Uncharacterized protein</fullName>
    </submittedName>
</protein>
<sequence length="129" mass="14334">MEPGALLLLFSTNSAIPAHPMLLVDMLRFTARSYLRACNLCIKFTGGVPLVISVGQCCGNVNTLMCFERETVDEKNDTKNHVTAVCFINWLLCLLIFYGDGRFTLHVPGAEYRYNSHVLGVCSAVIFIK</sequence>
<reference evidence="1 2" key="1">
    <citation type="submission" date="2023-10" db="EMBL/GenBank/DDBJ databases">
        <title>Genome sequencing of the isolated polysaccharide-producing bacterium Kosakonia sacchari KS2022.</title>
        <authorList>
            <person name="Yi X."/>
        </authorList>
    </citation>
    <scope>NUCLEOTIDE SEQUENCE [LARGE SCALE GENOMIC DNA]</scope>
    <source>
        <strain evidence="1 2">KS2022</strain>
    </source>
</reference>